<keyword evidence="2" id="KW-1185">Reference proteome</keyword>
<dbReference type="EMBL" id="PSKQ01000022">
    <property type="protein sequence ID" value="MBE8722032.1"/>
    <property type="molecule type" value="Genomic_DNA"/>
</dbReference>
<gene>
    <name evidence="1" type="ORF">C4F40_14980</name>
</gene>
<evidence type="ECO:0008006" key="3">
    <source>
        <dbReference type="Google" id="ProtNLM"/>
    </source>
</evidence>
<dbReference type="Proteomes" id="UP000618319">
    <property type="component" value="Unassembled WGS sequence"/>
</dbReference>
<dbReference type="RefSeq" id="WP_196939945.1">
    <property type="nucleotide sequence ID" value="NZ_MU158690.1"/>
</dbReference>
<accession>A0ABR9TBJ9</accession>
<proteinExistence type="predicted"/>
<comment type="caution">
    <text evidence="1">The sequence shown here is derived from an EMBL/GenBank/DDBJ whole genome shotgun (WGS) entry which is preliminary data.</text>
</comment>
<name>A0ABR9TBJ9_9SPHI</name>
<sequence>MTNFEKELLEKLEECLSTSREIREMLREKKAEAIIYRDAAYAIERVGISKSTLLREQNKGNIAVAKEGRGGKKYYTDAAVERLRNLYWGLATENPGL</sequence>
<reference evidence="1 2" key="1">
    <citation type="submission" date="2018-02" db="EMBL/GenBank/DDBJ databases">
        <title>Sphingobacterium KA21.</title>
        <authorList>
            <person name="Vasarhelyi B.M."/>
            <person name="Deshmukh S."/>
            <person name="Balint B."/>
            <person name="Kukolya J."/>
        </authorList>
    </citation>
    <scope>NUCLEOTIDE SEQUENCE [LARGE SCALE GENOMIC DNA]</scope>
    <source>
        <strain evidence="1 2">Ka21</strain>
    </source>
</reference>
<evidence type="ECO:0000313" key="2">
    <source>
        <dbReference type="Proteomes" id="UP000618319"/>
    </source>
</evidence>
<protein>
    <recommendedName>
        <fullName evidence="3">HTH merR-type domain-containing protein</fullName>
    </recommendedName>
</protein>
<evidence type="ECO:0000313" key="1">
    <source>
        <dbReference type="EMBL" id="MBE8722032.1"/>
    </source>
</evidence>
<organism evidence="1 2">
    <name type="scientific">Sphingobacterium pedocola</name>
    <dbReference type="NCBI Taxonomy" id="2082722"/>
    <lineage>
        <taxon>Bacteria</taxon>
        <taxon>Pseudomonadati</taxon>
        <taxon>Bacteroidota</taxon>
        <taxon>Sphingobacteriia</taxon>
        <taxon>Sphingobacteriales</taxon>
        <taxon>Sphingobacteriaceae</taxon>
        <taxon>Sphingobacterium</taxon>
    </lineage>
</organism>